<proteinExistence type="predicted"/>
<dbReference type="GO" id="GO:0046856">
    <property type="term" value="P:phosphatidylinositol dephosphorylation"/>
    <property type="evidence" value="ECO:0007669"/>
    <property type="project" value="TreeGrafter"/>
</dbReference>
<keyword evidence="1" id="KW-1133">Transmembrane helix</keyword>
<dbReference type="PANTHER" id="PTHR45662:SF2">
    <property type="entry name" value="PHOSPHATIDYLINOSITOL-3-PHOSPHATASE SAC1"/>
    <property type="match status" value="1"/>
</dbReference>
<dbReference type="AlphaFoldDB" id="A0A397U6X0"/>
<dbReference type="STRING" id="44941.A0A397U6X0"/>
<dbReference type="PANTHER" id="PTHR45662">
    <property type="entry name" value="PHOSPHATIDYLINOSITIDE PHOSPHATASE SAC1"/>
    <property type="match status" value="1"/>
</dbReference>
<dbReference type="GO" id="GO:0043812">
    <property type="term" value="F:phosphatidylinositol-4-phosphate phosphatase activity"/>
    <property type="evidence" value="ECO:0007669"/>
    <property type="project" value="TreeGrafter"/>
</dbReference>
<evidence type="ECO:0000259" key="2">
    <source>
        <dbReference type="PROSITE" id="PS50275"/>
    </source>
</evidence>
<keyword evidence="1" id="KW-0812">Transmembrane</keyword>
<reference evidence="3 4" key="1">
    <citation type="submission" date="2018-06" db="EMBL/GenBank/DDBJ databases">
        <title>Comparative genomics reveals the genomic features of Rhizophagus irregularis, R. cerebriforme, R. diaphanum and Gigaspora rosea, and their symbiotic lifestyle signature.</title>
        <authorList>
            <person name="Morin E."/>
            <person name="San Clemente H."/>
            <person name="Chen E.C.H."/>
            <person name="De La Providencia I."/>
            <person name="Hainaut M."/>
            <person name="Kuo A."/>
            <person name="Kohler A."/>
            <person name="Murat C."/>
            <person name="Tang N."/>
            <person name="Roy S."/>
            <person name="Loubradou J."/>
            <person name="Henrissat B."/>
            <person name="Grigoriev I.V."/>
            <person name="Corradi N."/>
            <person name="Roux C."/>
            <person name="Martin F.M."/>
        </authorList>
    </citation>
    <scope>NUCLEOTIDE SEQUENCE [LARGE SCALE GENOMIC DNA]</scope>
    <source>
        <strain evidence="3 4">DAOM 194757</strain>
    </source>
</reference>
<feature type="transmembrane region" description="Helical" evidence="1">
    <location>
        <begin position="569"/>
        <end position="590"/>
    </location>
</feature>
<feature type="transmembrane region" description="Helical" evidence="1">
    <location>
        <begin position="544"/>
        <end position="562"/>
    </location>
</feature>
<keyword evidence="4" id="KW-1185">Reference proteome</keyword>
<name>A0A397U6X0_9GLOM</name>
<evidence type="ECO:0000313" key="4">
    <source>
        <dbReference type="Proteomes" id="UP000266673"/>
    </source>
</evidence>
<dbReference type="Pfam" id="PF02383">
    <property type="entry name" value="Syja_N"/>
    <property type="match status" value="1"/>
</dbReference>
<dbReference type="OrthoDB" id="405996at2759"/>
<dbReference type="Proteomes" id="UP000266673">
    <property type="component" value="Unassembled WGS sequence"/>
</dbReference>
<dbReference type="EMBL" id="QKWP01002509">
    <property type="protein sequence ID" value="RIB03083.1"/>
    <property type="molecule type" value="Genomic_DNA"/>
</dbReference>
<accession>A0A397U6X0</accession>
<dbReference type="InterPro" id="IPR002013">
    <property type="entry name" value="SAC_dom"/>
</dbReference>
<evidence type="ECO:0000313" key="3">
    <source>
        <dbReference type="EMBL" id="RIB03083.1"/>
    </source>
</evidence>
<organism evidence="3 4">
    <name type="scientific">Gigaspora rosea</name>
    <dbReference type="NCBI Taxonomy" id="44941"/>
    <lineage>
        <taxon>Eukaryota</taxon>
        <taxon>Fungi</taxon>
        <taxon>Fungi incertae sedis</taxon>
        <taxon>Mucoromycota</taxon>
        <taxon>Glomeromycotina</taxon>
        <taxon>Glomeromycetes</taxon>
        <taxon>Diversisporales</taxon>
        <taxon>Gigasporaceae</taxon>
        <taxon>Gigaspora</taxon>
    </lineage>
</organism>
<keyword evidence="1" id="KW-0472">Membrane</keyword>
<gene>
    <name evidence="3" type="ORF">C2G38_2123869</name>
</gene>
<feature type="domain" description="SAC" evidence="2">
    <location>
        <begin position="124"/>
        <end position="474"/>
    </location>
</feature>
<dbReference type="GO" id="GO:0005783">
    <property type="term" value="C:endoplasmic reticulum"/>
    <property type="evidence" value="ECO:0007669"/>
    <property type="project" value="TreeGrafter"/>
</dbReference>
<sequence length="637" mass="73790">MVHESLSLYATNDSYILVPYYLDPTILAHTLVINRNTGSLMLSDRESLIPNANSEALTIYGVFGVIKLLSGEYLIVITGRERIGRIGKHDIFQADQFRILPFAKNNHRLSGQQAQDEKRYLSLVENLLKCGAYHFSYTYDLTHSLQRQSQLGDLASKPLWQRADDRFFWNRYLQSKLINFTVNNPDQDLSDFILPVIFGFISIWPARINNRDIIFSLISRRSRHRAGTRFFSRGIDAEGNVSNFNETEQIILLDPPADGRTITSLEGKIKLSYVQTRGSVPIYWAQVTNIKYTPRLQIMDTPNMNEAIRRHFDEQTKIYGNQILVNLCNKTGYELPVGDAFEKAVKQLDDPRLTYRHFDFHHECRKMQWDRIQILVDSIEEELIQQSYFHSEESENNNVVYKSQSSVVRTNCMDCLDRTNVVQSTLAKWMLTQQLRDVGLLSNKERIEEIGDFMEKFRNAWADNADAISCPYSGTPAMKTDYTRTGKRTKQGAAMDLQNAITRYVKNNFMDGSRQDAYDLLMGNYEVEFGTSPFVDNRSLQVKLIPQILVACIIFFLFLYMIPKSELAYLIRLIMVIDFLAITFLIRYIVVHGSDFVNWPSLVPPSYRFYQQLNATPHQKIRKTRRHSDSEHGEKID</sequence>
<protein>
    <submittedName>
        <fullName evidence="3">SacI homology domain-containing protein</fullName>
    </submittedName>
</protein>
<dbReference type="PROSITE" id="PS50275">
    <property type="entry name" value="SAC"/>
    <property type="match status" value="1"/>
</dbReference>
<evidence type="ECO:0000256" key="1">
    <source>
        <dbReference type="SAM" id="Phobius"/>
    </source>
</evidence>
<comment type="caution">
    <text evidence="3">The sequence shown here is derived from an EMBL/GenBank/DDBJ whole genome shotgun (WGS) entry which is preliminary data.</text>
</comment>